<dbReference type="EMBL" id="QXGF01000353">
    <property type="protein sequence ID" value="KAE8941591.1"/>
    <property type="molecule type" value="Genomic_DNA"/>
</dbReference>
<dbReference type="Proteomes" id="UP000488956">
    <property type="component" value="Unassembled WGS sequence"/>
</dbReference>
<evidence type="ECO:0000313" key="7">
    <source>
        <dbReference type="EMBL" id="KAE9157045.1"/>
    </source>
</evidence>
<dbReference type="Proteomes" id="UP000440732">
    <property type="component" value="Unassembled WGS sequence"/>
</dbReference>
<evidence type="ECO:0000313" key="13">
    <source>
        <dbReference type="Proteomes" id="UP000440732"/>
    </source>
</evidence>
<evidence type="ECO:0000313" key="16">
    <source>
        <dbReference type="Proteomes" id="UP000476176"/>
    </source>
</evidence>
<dbReference type="EMBL" id="QXGC01008703">
    <property type="protein sequence ID" value="KAE9158480.1"/>
    <property type="molecule type" value="Genomic_DNA"/>
</dbReference>
<dbReference type="EMBL" id="QXFX01007959">
    <property type="protein sequence ID" value="KAE9056197.1"/>
    <property type="molecule type" value="Genomic_DNA"/>
</dbReference>
<feature type="signal peptide" evidence="1">
    <location>
        <begin position="1"/>
        <end position="16"/>
    </location>
</feature>
<evidence type="ECO:0000313" key="14">
    <source>
        <dbReference type="Proteomes" id="UP000441208"/>
    </source>
</evidence>
<evidence type="ECO:0000313" key="4">
    <source>
        <dbReference type="EMBL" id="KAE9055436.1"/>
    </source>
</evidence>
<dbReference type="EMBL" id="QXGB01009285">
    <property type="protein sequence ID" value="KAE9157045.1"/>
    <property type="molecule type" value="Genomic_DNA"/>
</dbReference>
<gene>
    <name evidence="9" type="ORF">PF001_g32075</name>
    <name evidence="8" type="ORF">PF004_g31865</name>
    <name evidence="7" type="ORF">PF005_g32984</name>
    <name evidence="6" type="ORF">PF006_g11710</name>
    <name evidence="4" type="ORF">PF007_g32315</name>
    <name evidence="2" type="ORF">PF009_g8633</name>
    <name evidence="5" type="ORF">PF010_g31854</name>
    <name evidence="3" type="ORF">PF011_g32427</name>
</gene>
<keyword evidence="1" id="KW-0732">Signal</keyword>
<keyword evidence="11" id="KW-1185">Reference proteome</keyword>
<dbReference type="Proteomes" id="UP000476176">
    <property type="component" value="Unassembled WGS sequence"/>
</dbReference>
<evidence type="ECO:0000313" key="9">
    <source>
        <dbReference type="EMBL" id="KAE9262392.1"/>
    </source>
</evidence>
<evidence type="ECO:0000313" key="5">
    <source>
        <dbReference type="EMBL" id="KAE9056197.1"/>
    </source>
</evidence>
<evidence type="ECO:0000313" key="3">
    <source>
        <dbReference type="EMBL" id="KAE8953375.1"/>
    </source>
</evidence>
<dbReference type="OrthoDB" id="142460at2759"/>
<evidence type="ECO:0000313" key="12">
    <source>
        <dbReference type="Proteomes" id="UP000437068"/>
    </source>
</evidence>
<evidence type="ECO:0000313" key="10">
    <source>
        <dbReference type="Proteomes" id="UP000429523"/>
    </source>
</evidence>
<dbReference type="EMBL" id="QXGE01008109">
    <property type="protein sequence ID" value="KAE9262392.1"/>
    <property type="molecule type" value="Genomic_DNA"/>
</dbReference>
<dbReference type="EMBL" id="QXFZ01008686">
    <property type="protein sequence ID" value="KAE9055436.1"/>
    <property type="molecule type" value="Genomic_DNA"/>
</dbReference>
<evidence type="ECO:0000313" key="8">
    <source>
        <dbReference type="EMBL" id="KAE9158480.1"/>
    </source>
</evidence>
<dbReference type="Proteomes" id="UP000441208">
    <property type="component" value="Unassembled WGS sequence"/>
</dbReference>
<comment type="caution">
    <text evidence="2">The sequence shown here is derived from an EMBL/GenBank/DDBJ whole genome shotgun (WGS) entry which is preliminary data.</text>
</comment>
<protein>
    <recommendedName>
        <fullName evidence="18">Secreted protein</fullName>
    </recommendedName>
</protein>
<evidence type="ECO:0000313" key="6">
    <source>
        <dbReference type="EMBL" id="KAE9143243.1"/>
    </source>
</evidence>
<evidence type="ECO:0008006" key="18">
    <source>
        <dbReference type="Google" id="ProtNLM"/>
    </source>
</evidence>
<feature type="chain" id="PRO_5036163796" description="Secreted protein" evidence="1">
    <location>
        <begin position="17"/>
        <end position="115"/>
    </location>
</feature>
<evidence type="ECO:0000313" key="15">
    <source>
        <dbReference type="Proteomes" id="UP000460718"/>
    </source>
</evidence>
<evidence type="ECO:0000313" key="17">
    <source>
        <dbReference type="Proteomes" id="UP000488956"/>
    </source>
</evidence>
<dbReference type="EMBL" id="QXFW01009961">
    <property type="protein sequence ID" value="KAE8953375.1"/>
    <property type="molecule type" value="Genomic_DNA"/>
</dbReference>
<evidence type="ECO:0000256" key="1">
    <source>
        <dbReference type="SAM" id="SignalP"/>
    </source>
</evidence>
<organism evidence="2 10">
    <name type="scientific">Phytophthora fragariae</name>
    <dbReference type="NCBI Taxonomy" id="53985"/>
    <lineage>
        <taxon>Eukaryota</taxon>
        <taxon>Sar</taxon>
        <taxon>Stramenopiles</taxon>
        <taxon>Oomycota</taxon>
        <taxon>Peronosporomycetes</taxon>
        <taxon>Peronosporales</taxon>
        <taxon>Peronosporaceae</taxon>
        <taxon>Phytophthora</taxon>
    </lineage>
</organism>
<reference evidence="10 11" key="1">
    <citation type="submission" date="2018-08" db="EMBL/GenBank/DDBJ databases">
        <title>Genomic investigation of the strawberry pathogen Phytophthora fragariae indicates pathogenicity is determined by transcriptional variation in three key races.</title>
        <authorList>
            <person name="Adams T.M."/>
            <person name="Armitage A.D."/>
            <person name="Sobczyk M.K."/>
            <person name="Bates H.J."/>
            <person name="Dunwell J.M."/>
            <person name="Nellist C.F."/>
            <person name="Harrison R.J."/>
        </authorList>
    </citation>
    <scope>NUCLEOTIDE SEQUENCE [LARGE SCALE GENOMIC DNA]</scope>
    <source>
        <strain evidence="9 12">A4</strain>
        <strain evidence="8 16">BC-23</strain>
        <strain evidence="7 11">NOV-27</strain>
        <strain evidence="6 13">NOV-5</strain>
        <strain evidence="4 14">NOV-71</strain>
        <strain evidence="2 10">NOV-9</strain>
        <strain evidence="5 17">ONT-3</strain>
        <strain evidence="3 15">SCRP245</strain>
    </source>
</reference>
<dbReference type="Proteomes" id="UP000437068">
    <property type="component" value="Unassembled WGS sequence"/>
</dbReference>
<dbReference type="EMBL" id="QXGA01000633">
    <property type="protein sequence ID" value="KAE9143243.1"/>
    <property type="molecule type" value="Genomic_DNA"/>
</dbReference>
<sequence>MYCLVTLCLLLDGIMASSNANTGGTLKPRANVCCKVSTTERTFQARSVAACESVLSVKCKFCIKRPNRAFDIKRPNAPFGTAPTAVVAQWSANRRFWGHNIRATCNPMQCNSSSG</sequence>
<accession>A0A6A3FB35</accession>
<evidence type="ECO:0000313" key="11">
    <source>
        <dbReference type="Proteomes" id="UP000433483"/>
    </source>
</evidence>
<dbReference type="Proteomes" id="UP000460718">
    <property type="component" value="Unassembled WGS sequence"/>
</dbReference>
<name>A0A6A3FB35_9STRA</name>
<dbReference type="Proteomes" id="UP000433483">
    <property type="component" value="Unassembled WGS sequence"/>
</dbReference>
<dbReference type="Proteomes" id="UP000429523">
    <property type="component" value="Unassembled WGS sequence"/>
</dbReference>
<proteinExistence type="predicted"/>
<dbReference type="AlphaFoldDB" id="A0A6A3FB35"/>
<evidence type="ECO:0000313" key="2">
    <source>
        <dbReference type="EMBL" id="KAE8941591.1"/>
    </source>
</evidence>